<protein>
    <submittedName>
        <fullName evidence="2">Uncharacterized protein</fullName>
    </submittedName>
</protein>
<evidence type="ECO:0000313" key="2">
    <source>
        <dbReference type="EMBL" id="EHL02062.1"/>
    </source>
</evidence>
<name>H0EHN3_GLAL7</name>
<organism evidence="2 3">
    <name type="scientific">Glarea lozoyensis (strain ATCC 74030 / MF5533)</name>
    <dbReference type="NCBI Taxonomy" id="1104152"/>
    <lineage>
        <taxon>Eukaryota</taxon>
        <taxon>Fungi</taxon>
        <taxon>Dikarya</taxon>
        <taxon>Ascomycota</taxon>
        <taxon>Pezizomycotina</taxon>
        <taxon>Leotiomycetes</taxon>
        <taxon>Helotiales</taxon>
        <taxon>Helotiaceae</taxon>
        <taxon>Glarea</taxon>
    </lineage>
</organism>
<gene>
    <name evidence="2" type="ORF">M7I_2017</name>
</gene>
<proteinExistence type="predicted"/>
<dbReference type="InParanoid" id="H0EHN3"/>
<dbReference type="Proteomes" id="UP000005446">
    <property type="component" value="Unassembled WGS sequence"/>
</dbReference>
<feature type="compositionally biased region" description="Polar residues" evidence="1">
    <location>
        <begin position="112"/>
        <end position="130"/>
    </location>
</feature>
<evidence type="ECO:0000313" key="3">
    <source>
        <dbReference type="Proteomes" id="UP000005446"/>
    </source>
</evidence>
<comment type="caution">
    <text evidence="2">The sequence shown here is derived from an EMBL/GenBank/DDBJ whole genome shotgun (WGS) entry which is preliminary data.</text>
</comment>
<accession>H0EHN3</accession>
<sequence>MSDDQLKTKAGVEREQPNTSVSPTHHAPPPPPPPRHSRRPASGETRSDPQVFTSSTSASSAEKSKKAALIGRPLLNQETIFIASQVTTQATFISAPDRLGSLHHFGTFSESDTTAKPFTASPLNSPTSGKPQDRERFPLIRSIARGEKPIIHKVQAEIAKHRVQKTHEAHERTPIVDDEDWGVGEGRGFDVEEMVREDGKMMEETEEKVMIAKRIAGLTESYDVESSGSGKMVFATEIEDKKENMKNSKEDSGVRRRSANIRHGELPPLFTNTGNKAIGTKVMGEKSPTYLTPTTYSPFPDRIKETTFVATRRHSKQASLDTIDGMMSSKSSGKRRISIDNENPMTPDDALVKPKKFVSYVKIEESPIESPSTKTHGRSGTYRRHVASHSAPTDAITPHIPIQFHENPINPRDLQSPDPLSLTEDPSISQILSFFPLPPQPTSPNATTPPIAIPQKVRLRNARL</sequence>
<dbReference type="EMBL" id="AGUE01000040">
    <property type="protein sequence ID" value="EHL02062.1"/>
    <property type="molecule type" value="Genomic_DNA"/>
</dbReference>
<feature type="region of interest" description="Disordered" evidence="1">
    <location>
        <begin position="1"/>
        <end position="66"/>
    </location>
</feature>
<feature type="compositionally biased region" description="Basic and acidic residues" evidence="1">
    <location>
        <begin position="1"/>
        <end position="16"/>
    </location>
</feature>
<keyword evidence="3" id="KW-1185">Reference proteome</keyword>
<dbReference type="AlphaFoldDB" id="H0EHN3"/>
<feature type="region of interest" description="Disordered" evidence="1">
    <location>
        <begin position="112"/>
        <end position="133"/>
    </location>
</feature>
<dbReference type="HOGENOM" id="CLU_589314_0_0_1"/>
<evidence type="ECO:0000256" key="1">
    <source>
        <dbReference type="SAM" id="MobiDB-lite"/>
    </source>
</evidence>
<feature type="region of interest" description="Disordered" evidence="1">
    <location>
        <begin position="324"/>
        <end position="350"/>
    </location>
</feature>
<reference evidence="2 3" key="1">
    <citation type="journal article" date="2012" name="Eukaryot. Cell">
        <title>Genome sequence of the fungus Glarea lozoyensis: the first genome sequence of a species from the Helotiaceae family.</title>
        <authorList>
            <person name="Youssar L."/>
            <person name="Gruening B.A."/>
            <person name="Erxleben A."/>
            <person name="Guenther S."/>
            <person name="Huettel W."/>
        </authorList>
    </citation>
    <scope>NUCLEOTIDE SEQUENCE [LARGE SCALE GENOMIC DNA]</scope>
    <source>
        <strain evidence="3">ATCC 74030 / MF5533</strain>
    </source>
</reference>
<dbReference type="OrthoDB" id="3565479at2759"/>